<protein>
    <recommendedName>
        <fullName evidence="5">Adenine deaminase</fullName>
        <shortName evidence="5">ADE</shortName>
        <ecNumber evidence="5">3.5.4.2</ecNumber>
    </recommendedName>
    <alternativeName>
        <fullName evidence="5">Adenine aminohydrolase</fullName>
        <shortName evidence="5">AAH</shortName>
    </alternativeName>
</protein>
<proteinExistence type="inferred from homology"/>
<dbReference type="HAMAP" id="MF_01962">
    <property type="entry name" value="Adenine_deaminase"/>
    <property type="match status" value="1"/>
</dbReference>
<dbReference type="Gene3D" id="3.20.20.140">
    <property type="entry name" value="Metal-dependent hydrolases"/>
    <property type="match status" value="1"/>
</dbReference>
<sequence>MSDLEKFITALPKAELHLHLEGSLEPELMMELATKNNIELPYQTIDEIRKAYDFSNLQDFLDIYYQGMNVLQGEEDFYALTMAYLEKVSGEGVVHAEVFYDPQGHTSRGVPFAEVTNGILRALDDGREKYGVSSELIMSFLRHLSEEEAFATLREAEPWFDGRIIGVGLDSSELGHPPSKFQRVFAAAREMDLLLVAHAGEEGPAAYVREAVELLKVDRLDHGNRTLEDTALTETLAQSGMTFTVCPLSNLKLCGVPDMKEHPLRRMMDAGLKVTVNSDDPAYFGGYMTANFLSVAQPLDLSKEDIAQLCRNSIAGSFLTEEEKSVHIAAIDQVLLHPWNC</sequence>
<dbReference type="InterPro" id="IPR001365">
    <property type="entry name" value="A_deaminase_dom"/>
</dbReference>
<evidence type="ECO:0000256" key="2">
    <source>
        <dbReference type="ARBA" id="ARBA00022801"/>
    </source>
</evidence>
<dbReference type="Pfam" id="PF00962">
    <property type="entry name" value="A_deaminase"/>
    <property type="match status" value="1"/>
</dbReference>
<comment type="cofactor">
    <cofactor evidence="5">
        <name>Zn(2+)</name>
        <dbReference type="ChEBI" id="CHEBI:29105"/>
    </cofactor>
    <text evidence="5">Binds 1 zinc ion per subunit.</text>
</comment>
<evidence type="ECO:0000256" key="3">
    <source>
        <dbReference type="ARBA" id="ARBA00022833"/>
    </source>
</evidence>
<comment type="caution">
    <text evidence="7">The sequence shown here is derived from an EMBL/GenBank/DDBJ whole genome shotgun (WGS) entry which is preliminary data.</text>
</comment>
<feature type="binding site" evidence="5">
    <location>
        <position position="280"/>
    </location>
    <ligand>
        <name>substrate</name>
    </ligand>
</feature>
<keyword evidence="4 5" id="KW-0546">Nucleotide metabolism</keyword>
<gene>
    <name evidence="7" type="ORF">O4H49_14950</name>
</gene>
<dbReference type="InterPro" id="IPR028892">
    <property type="entry name" value="ADE"/>
</dbReference>
<dbReference type="GO" id="GO:0016787">
    <property type="term" value="F:hydrolase activity"/>
    <property type="evidence" value="ECO:0007669"/>
    <property type="project" value="UniProtKB-KW"/>
</dbReference>
<evidence type="ECO:0000256" key="5">
    <source>
        <dbReference type="HAMAP-Rule" id="MF_01962"/>
    </source>
</evidence>
<feature type="active site" description="Proton donor" evidence="5">
    <location>
        <position position="201"/>
    </location>
</feature>
<dbReference type="PANTHER" id="PTHR43114">
    <property type="entry name" value="ADENINE DEAMINASE"/>
    <property type="match status" value="1"/>
</dbReference>
<keyword evidence="8" id="KW-1185">Reference proteome</keyword>
<reference evidence="7" key="1">
    <citation type="submission" date="2022-12" db="EMBL/GenBank/DDBJ databases">
        <title>Bacterial isolates from different developmental stages of Nematostella vectensis.</title>
        <authorList>
            <person name="Fraune S."/>
        </authorList>
    </citation>
    <scope>NUCLEOTIDE SEQUENCE</scope>
    <source>
        <strain evidence="7">G21630-S1</strain>
    </source>
</reference>
<comment type="similarity">
    <text evidence="5">Belongs to the metallo-dependent hydrolases superfamily. Adenosine and AMP deaminases family. Adenine deaminase type 2 subfamily.</text>
</comment>
<dbReference type="NCBIfam" id="TIGR01430">
    <property type="entry name" value="aden_deam"/>
    <property type="match status" value="1"/>
</dbReference>
<keyword evidence="1 5" id="KW-0479">Metal-binding</keyword>
<dbReference type="EMBL" id="JAPWGY010000005">
    <property type="protein sequence ID" value="MCZ4282085.1"/>
    <property type="molecule type" value="Genomic_DNA"/>
</dbReference>
<evidence type="ECO:0000313" key="8">
    <source>
        <dbReference type="Proteomes" id="UP001069802"/>
    </source>
</evidence>
<dbReference type="CDD" id="cd01320">
    <property type="entry name" value="ADA"/>
    <property type="match status" value="1"/>
</dbReference>
<comment type="catalytic activity">
    <reaction evidence="5">
        <text>adenine + H2O + H(+) = hypoxanthine + NH4(+)</text>
        <dbReference type="Rhea" id="RHEA:23688"/>
        <dbReference type="ChEBI" id="CHEBI:15377"/>
        <dbReference type="ChEBI" id="CHEBI:15378"/>
        <dbReference type="ChEBI" id="CHEBI:16708"/>
        <dbReference type="ChEBI" id="CHEBI:17368"/>
        <dbReference type="ChEBI" id="CHEBI:28938"/>
        <dbReference type="EC" id="3.5.4.2"/>
    </reaction>
</comment>
<organism evidence="7 8">
    <name type="scientific">Kiloniella laminariae</name>
    <dbReference type="NCBI Taxonomy" id="454162"/>
    <lineage>
        <taxon>Bacteria</taxon>
        <taxon>Pseudomonadati</taxon>
        <taxon>Pseudomonadota</taxon>
        <taxon>Alphaproteobacteria</taxon>
        <taxon>Rhodospirillales</taxon>
        <taxon>Kiloniellaceae</taxon>
        <taxon>Kiloniella</taxon>
    </lineage>
</organism>
<evidence type="ECO:0000259" key="6">
    <source>
        <dbReference type="Pfam" id="PF00962"/>
    </source>
</evidence>
<dbReference type="EC" id="3.5.4.2" evidence="5"/>
<feature type="domain" description="Adenosine deaminase" evidence="6">
    <location>
        <begin position="12"/>
        <end position="332"/>
    </location>
</feature>
<dbReference type="PANTHER" id="PTHR43114:SF6">
    <property type="entry name" value="ADENINE DEAMINASE"/>
    <property type="match status" value="1"/>
</dbReference>
<feature type="binding site" evidence="5">
    <location>
        <position position="19"/>
    </location>
    <ligand>
        <name>Zn(2+)</name>
        <dbReference type="ChEBI" id="CHEBI:29105"/>
        <note>catalytic</note>
    </ligand>
</feature>
<dbReference type="InterPro" id="IPR006330">
    <property type="entry name" value="Ado/ade_deaminase"/>
</dbReference>
<dbReference type="NCBIfam" id="NF006850">
    <property type="entry name" value="PRK09358.1-6"/>
    <property type="match status" value="1"/>
</dbReference>
<feature type="binding site" evidence="5">
    <location>
        <position position="279"/>
    </location>
    <ligand>
        <name>Zn(2+)</name>
        <dbReference type="ChEBI" id="CHEBI:29105"/>
        <note>catalytic</note>
    </ligand>
</feature>
<feature type="binding site" evidence="5">
    <location>
        <position position="17"/>
    </location>
    <ligand>
        <name>Zn(2+)</name>
        <dbReference type="ChEBI" id="CHEBI:29105"/>
        <note>catalytic</note>
    </ligand>
</feature>
<feature type="site" description="Important for catalytic activity" evidence="5">
    <location>
        <position position="222"/>
    </location>
</feature>
<keyword evidence="2 5" id="KW-0378">Hydrolase</keyword>
<keyword evidence="3 5" id="KW-0862">Zinc</keyword>
<dbReference type="RefSeq" id="WP_269424231.1">
    <property type="nucleotide sequence ID" value="NZ_JAPWGY010000005.1"/>
</dbReference>
<feature type="binding site" evidence="5">
    <location>
        <position position="198"/>
    </location>
    <ligand>
        <name>Zn(2+)</name>
        <dbReference type="ChEBI" id="CHEBI:29105"/>
        <note>catalytic</note>
    </ligand>
</feature>
<comment type="function">
    <text evidence="5">Catalyzes the hydrolytic deamination of adenine to hypoxanthine. Plays an important role in the purine salvage pathway and in nitrogen catabolism.</text>
</comment>
<evidence type="ECO:0000256" key="1">
    <source>
        <dbReference type="ARBA" id="ARBA00022723"/>
    </source>
</evidence>
<evidence type="ECO:0000313" key="7">
    <source>
        <dbReference type="EMBL" id="MCZ4282085.1"/>
    </source>
</evidence>
<dbReference type="SUPFAM" id="SSF51556">
    <property type="entry name" value="Metallo-dependent hydrolases"/>
    <property type="match status" value="1"/>
</dbReference>
<dbReference type="Proteomes" id="UP001069802">
    <property type="component" value="Unassembled WGS sequence"/>
</dbReference>
<dbReference type="InterPro" id="IPR032466">
    <property type="entry name" value="Metal_Hydrolase"/>
</dbReference>
<accession>A0ABT4LLT8</accession>
<evidence type="ECO:0000256" key="4">
    <source>
        <dbReference type="ARBA" id="ARBA00023080"/>
    </source>
</evidence>
<name>A0ABT4LLT8_9PROT</name>